<evidence type="ECO:0000313" key="4">
    <source>
        <dbReference type="Proteomes" id="UP000265742"/>
    </source>
</evidence>
<dbReference type="AlphaFoldDB" id="A0A3A1TUG9"/>
<comment type="caution">
    <text evidence="3">The sequence shown here is derived from an EMBL/GenBank/DDBJ whole genome shotgun (WGS) entry which is preliminary data.</text>
</comment>
<sequence>MRTSIPIAAVLAACTLTAAAAVSADASPFGARNDAYRVSSSAPTTVPARHGVLRNDSPAFRQIVDSTQPTSGDVTLRADGGFRYSPTGTARRDSFTYTTSDAVRVYSEDEPPLATIGGVEIGGSGFGSAVATVPGHPDQVYGLTDRGPNVDGPGGSKIEPLPDFTPSIGRFRLRNGKAELLQTIPLRAEDGHRLNGQVNPAASTNETITDLDGAVLPASRYGLDSEGLVAMPDGTFYVSDEYGPFIVHFDRHGRELERFSPQAGTLPAELGNRTPNKGMEGLTVTPDGRTLVGIMQSALTQPDATAKPGKNPLVRIVTIDLKTKRTHEYPYLLQDPGDTSSAVSEITALSSTRFLVDERDGEFEPGAFKRLYVADIANATDIGPRAAVAGAAYSSTLGLTVGGKSLEALVGKATTAQGAASLAAAGITPAAKSLRLDLGALLTSLNPQGAFFGHDKIEGVAVTDRGRKLIVSNDSDFGIAGTTGDTAPFTLAPKTGPDGKVDAGEFLVVDLTKVQHPTSTATVSLNRR</sequence>
<proteinExistence type="predicted"/>
<dbReference type="EMBL" id="QXTG01000002">
    <property type="protein sequence ID" value="RIX27872.1"/>
    <property type="molecule type" value="Genomic_DNA"/>
</dbReference>
<dbReference type="InterPro" id="IPR027372">
    <property type="entry name" value="Phytase-like_dom"/>
</dbReference>
<name>A0A3A1TUG9_9MICO</name>
<dbReference type="SUPFAM" id="SSF75011">
    <property type="entry name" value="3-carboxy-cis,cis-mucoante lactonizing enzyme"/>
    <property type="match status" value="1"/>
</dbReference>
<gene>
    <name evidence="3" type="ORF">D1781_10085</name>
</gene>
<feature type="domain" description="Phytase-like" evidence="2">
    <location>
        <begin position="128"/>
        <end position="477"/>
    </location>
</feature>
<protein>
    <submittedName>
        <fullName evidence="3">Esterase-like activity of phytase family protein</fullName>
    </submittedName>
</protein>
<organism evidence="3 4">
    <name type="scientific">Amnibacterium setariae</name>
    <dbReference type="NCBI Taxonomy" id="2306585"/>
    <lineage>
        <taxon>Bacteria</taxon>
        <taxon>Bacillati</taxon>
        <taxon>Actinomycetota</taxon>
        <taxon>Actinomycetes</taxon>
        <taxon>Micrococcales</taxon>
        <taxon>Microbacteriaceae</taxon>
        <taxon>Amnibacterium</taxon>
    </lineage>
</organism>
<dbReference type="Pfam" id="PF17963">
    <property type="entry name" value="Big_9"/>
    <property type="match status" value="1"/>
</dbReference>
<feature type="chain" id="PRO_5039653069" evidence="1">
    <location>
        <begin position="21"/>
        <end position="528"/>
    </location>
</feature>
<keyword evidence="4" id="KW-1185">Reference proteome</keyword>
<dbReference type="RefSeq" id="WP_119482181.1">
    <property type="nucleotide sequence ID" value="NZ_QXTG01000002.1"/>
</dbReference>
<dbReference type="PANTHER" id="PTHR37957:SF1">
    <property type="entry name" value="PHYTASE-LIKE DOMAIN-CONTAINING PROTEIN"/>
    <property type="match status" value="1"/>
</dbReference>
<reference evidence="4" key="1">
    <citation type="submission" date="2018-09" db="EMBL/GenBank/DDBJ databases">
        <authorList>
            <person name="Kim I."/>
        </authorList>
    </citation>
    <scope>NUCLEOTIDE SEQUENCE [LARGE SCALE GENOMIC DNA]</scope>
    <source>
        <strain evidence="4">DD4a</strain>
    </source>
</reference>
<dbReference type="PANTHER" id="PTHR37957">
    <property type="entry name" value="BLR7070 PROTEIN"/>
    <property type="match status" value="1"/>
</dbReference>
<evidence type="ECO:0000259" key="2">
    <source>
        <dbReference type="Pfam" id="PF13449"/>
    </source>
</evidence>
<evidence type="ECO:0000256" key="1">
    <source>
        <dbReference type="SAM" id="SignalP"/>
    </source>
</evidence>
<keyword evidence="1" id="KW-0732">Signal</keyword>
<evidence type="ECO:0000313" key="3">
    <source>
        <dbReference type="EMBL" id="RIX27872.1"/>
    </source>
</evidence>
<dbReference type="OrthoDB" id="9758957at2"/>
<feature type="signal peptide" evidence="1">
    <location>
        <begin position="1"/>
        <end position="20"/>
    </location>
</feature>
<accession>A0A3A1TUG9</accession>
<dbReference type="Pfam" id="PF13449">
    <property type="entry name" value="Phytase-like"/>
    <property type="match status" value="1"/>
</dbReference>
<dbReference type="Proteomes" id="UP000265742">
    <property type="component" value="Unassembled WGS sequence"/>
</dbReference>